<keyword evidence="5 8" id="KW-1133">Transmembrane helix</keyword>
<keyword evidence="2" id="KW-0813">Transport</keyword>
<dbReference type="Pfam" id="PF00999">
    <property type="entry name" value="Na_H_Exchanger"/>
    <property type="match status" value="1"/>
</dbReference>
<keyword evidence="11" id="KW-1185">Reference proteome</keyword>
<evidence type="ECO:0000256" key="8">
    <source>
        <dbReference type="SAM" id="Phobius"/>
    </source>
</evidence>
<evidence type="ECO:0000256" key="6">
    <source>
        <dbReference type="ARBA" id="ARBA00023065"/>
    </source>
</evidence>
<dbReference type="PANTHER" id="PTHR32507">
    <property type="entry name" value="NA(+)/H(+) ANTIPORTER 1"/>
    <property type="match status" value="1"/>
</dbReference>
<keyword evidence="4 8" id="KW-0812">Transmembrane</keyword>
<reference evidence="10" key="1">
    <citation type="journal article" date="2016" name="Front. Microbiol.">
        <title>Genome Sequence of the Piezophilic, Mesophilic Sulfate-Reducing Bacterium Desulfovibrio indicus J2T.</title>
        <authorList>
            <person name="Cao J."/>
            <person name="Maignien L."/>
            <person name="Shao Z."/>
            <person name="Alain K."/>
            <person name="Jebbar M."/>
        </authorList>
    </citation>
    <scope>NUCLEOTIDE SEQUENCE</scope>
    <source>
        <strain evidence="10">JCM 32048</strain>
    </source>
</reference>
<dbReference type="RefSeq" id="WP_238193441.1">
    <property type="nucleotide sequence ID" value="NZ_BPQJ01000062.1"/>
</dbReference>
<evidence type="ECO:0000256" key="5">
    <source>
        <dbReference type="ARBA" id="ARBA00022989"/>
    </source>
</evidence>
<keyword evidence="3" id="KW-0050">Antiport</keyword>
<dbReference type="GO" id="GO:0005886">
    <property type="term" value="C:plasma membrane"/>
    <property type="evidence" value="ECO:0007669"/>
    <property type="project" value="UniProtKB-SubCell"/>
</dbReference>
<feature type="transmembrane region" description="Helical" evidence="8">
    <location>
        <begin position="230"/>
        <end position="249"/>
    </location>
</feature>
<evidence type="ECO:0000313" key="10">
    <source>
        <dbReference type="EMBL" id="GJD66355.1"/>
    </source>
</evidence>
<proteinExistence type="predicted"/>
<evidence type="ECO:0000313" key="11">
    <source>
        <dbReference type="Proteomes" id="UP001055286"/>
    </source>
</evidence>
<feature type="transmembrane region" description="Helical" evidence="8">
    <location>
        <begin position="291"/>
        <end position="310"/>
    </location>
</feature>
<feature type="transmembrane region" description="Helical" evidence="8">
    <location>
        <begin position="316"/>
        <end position="337"/>
    </location>
</feature>
<evidence type="ECO:0000256" key="2">
    <source>
        <dbReference type="ARBA" id="ARBA00022448"/>
    </source>
</evidence>
<feature type="transmembrane region" description="Helical" evidence="8">
    <location>
        <begin position="199"/>
        <end position="218"/>
    </location>
</feature>
<evidence type="ECO:0000256" key="1">
    <source>
        <dbReference type="ARBA" id="ARBA00004651"/>
    </source>
</evidence>
<dbReference type="AlphaFoldDB" id="A0AA37M7W1"/>
<feature type="transmembrane region" description="Helical" evidence="8">
    <location>
        <begin position="6"/>
        <end position="25"/>
    </location>
</feature>
<dbReference type="EMBL" id="BPQJ01000062">
    <property type="protein sequence ID" value="GJD66355.1"/>
    <property type="molecule type" value="Genomic_DNA"/>
</dbReference>
<keyword evidence="7 8" id="KW-0472">Membrane</keyword>
<feature type="transmembrane region" description="Helical" evidence="8">
    <location>
        <begin position="378"/>
        <end position="399"/>
    </location>
</feature>
<feature type="domain" description="Cation/H+ exchanger transmembrane" evidence="9">
    <location>
        <begin position="25"/>
        <end position="403"/>
    </location>
</feature>
<dbReference type="InterPro" id="IPR006153">
    <property type="entry name" value="Cation/H_exchanger_TM"/>
</dbReference>
<sequence length="413" mass="44114">MSTYILLLTGFGLVVLLTAWLPMMLKEIPLSLPIACVGIGALAAGNLELPSLAPHPQQHLKATERLTEAVVIVALMGAGLKLDRSLRWAKAVLTWRLLIVAMPLTIALIALLSSTLLGLGTAAALLLGAALAPTDPVLASDVQVGPPRSGEEDEVRFTLTAEAGLNDGLAFPFVNLAIALAAASQTSEPWLMSWLTVDVLWKLVCGVAVGCMVGRVLGWLTFRLPNRAKLSRTGDGFVALGITAVAYGLTELAHGYGFLAVFCAAASFRTVEQNHAYHEKLHEFIEQLERLLMMILLVLFGGAISSGNLLGAMDGAVILFALLVLFIVRPACGWISLVGLSRPLGERGAISFFGVRGLGSAYYLAYGLGHAEFERPELLWTAAGLVVLISIVIHGVAVTPMMRHLDRQREARR</sequence>
<feature type="transmembrane region" description="Helical" evidence="8">
    <location>
        <begin position="94"/>
        <end position="127"/>
    </location>
</feature>
<dbReference type="PANTHER" id="PTHR32507:SF8">
    <property type="entry name" value="CNH1P"/>
    <property type="match status" value="1"/>
</dbReference>
<evidence type="ECO:0000256" key="7">
    <source>
        <dbReference type="ARBA" id="ARBA00023136"/>
    </source>
</evidence>
<reference evidence="10" key="2">
    <citation type="submission" date="2021-08" db="EMBL/GenBank/DDBJ databases">
        <authorList>
            <person name="Tani A."/>
            <person name="Ola A."/>
            <person name="Ogura Y."/>
            <person name="Katsura K."/>
            <person name="Hayashi T."/>
        </authorList>
    </citation>
    <scope>NUCLEOTIDE SEQUENCE</scope>
    <source>
        <strain evidence="10">JCM 32048</strain>
    </source>
</reference>
<organism evidence="10 11">
    <name type="scientific">Methylobacterium frigidaeris</name>
    <dbReference type="NCBI Taxonomy" id="2038277"/>
    <lineage>
        <taxon>Bacteria</taxon>
        <taxon>Pseudomonadati</taxon>
        <taxon>Pseudomonadota</taxon>
        <taxon>Alphaproteobacteria</taxon>
        <taxon>Hyphomicrobiales</taxon>
        <taxon>Methylobacteriaceae</taxon>
        <taxon>Methylobacterium</taxon>
    </lineage>
</organism>
<accession>A0AA37M7W1</accession>
<dbReference type="GO" id="GO:0015297">
    <property type="term" value="F:antiporter activity"/>
    <property type="evidence" value="ECO:0007669"/>
    <property type="project" value="UniProtKB-KW"/>
</dbReference>
<protein>
    <submittedName>
        <fullName evidence="10">K(+)/H(+) antiporter NhaP2</fullName>
    </submittedName>
</protein>
<comment type="subcellular location">
    <subcellularLocation>
        <location evidence="1">Cell membrane</location>
        <topology evidence="1">Multi-pass membrane protein</topology>
    </subcellularLocation>
</comment>
<name>A0AA37M7W1_9HYPH</name>
<feature type="transmembrane region" description="Helical" evidence="8">
    <location>
        <begin position="349"/>
        <end position="366"/>
    </location>
</feature>
<dbReference type="Proteomes" id="UP001055286">
    <property type="component" value="Unassembled WGS sequence"/>
</dbReference>
<comment type="caution">
    <text evidence="10">The sequence shown here is derived from an EMBL/GenBank/DDBJ whole genome shotgun (WGS) entry which is preliminary data.</text>
</comment>
<keyword evidence="6" id="KW-0406">Ion transport</keyword>
<evidence type="ECO:0000256" key="3">
    <source>
        <dbReference type="ARBA" id="ARBA00022449"/>
    </source>
</evidence>
<evidence type="ECO:0000259" key="9">
    <source>
        <dbReference type="Pfam" id="PF00999"/>
    </source>
</evidence>
<gene>
    <name evidence="10" type="primary">nhaP2</name>
    <name evidence="10" type="ORF">MPEAHAMD_6552</name>
</gene>
<evidence type="ECO:0000256" key="4">
    <source>
        <dbReference type="ARBA" id="ARBA00022692"/>
    </source>
</evidence>
<dbReference type="GO" id="GO:1902600">
    <property type="term" value="P:proton transmembrane transport"/>
    <property type="evidence" value="ECO:0007669"/>
    <property type="project" value="InterPro"/>
</dbReference>